<evidence type="ECO:0000313" key="1">
    <source>
        <dbReference type="EMBL" id="ETJ45571.1"/>
    </source>
</evidence>
<comment type="caution">
    <text evidence="1">The sequence shown here is derived from an EMBL/GenBank/DDBJ whole genome shotgun (WGS) entry which is preliminary data.</text>
</comment>
<sequence length="33" mass="3623">YSQARAAGRGRQDWSAILEQVRVSAGMTAKVKM</sequence>
<accession>W1YTB4</accession>
<feature type="non-terminal residue" evidence="1">
    <location>
        <position position="1"/>
    </location>
</feature>
<proteinExistence type="predicted"/>
<gene>
    <name evidence="1" type="ORF">Q604_UNBC00443G0001</name>
</gene>
<organism evidence="1">
    <name type="scientific">human gut metagenome</name>
    <dbReference type="NCBI Taxonomy" id="408170"/>
    <lineage>
        <taxon>unclassified sequences</taxon>
        <taxon>metagenomes</taxon>
        <taxon>organismal metagenomes</taxon>
    </lineage>
</organism>
<name>W1YTB4_9ZZZZ</name>
<reference evidence="1" key="1">
    <citation type="submission" date="2013-12" db="EMBL/GenBank/DDBJ databases">
        <title>A Varibaculum cambriense genome reconstructed from a premature infant gut community with otherwise low bacterial novelty that shifts toward anaerobic metabolism during the third week of life.</title>
        <authorList>
            <person name="Brown C.T."/>
            <person name="Sharon I."/>
            <person name="Thomas B.C."/>
            <person name="Castelle C.J."/>
            <person name="Morowitz M.J."/>
            <person name="Banfield J.F."/>
        </authorList>
    </citation>
    <scope>NUCLEOTIDE SEQUENCE</scope>
</reference>
<protein>
    <submittedName>
        <fullName evidence="1">Uncharacterized protein</fullName>
    </submittedName>
</protein>
<dbReference type="EMBL" id="AZMM01000443">
    <property type="protein sequence ID" value="ETJ45571.1"/>
    <property type="molecule type" value="Genomic_DNA"/>
</dbReference>
<dbReference type="AlphaFoldDB" id="W1YTB4"/>